<dbReference type="EMBL" id="FWFV01000003">
    <property type="protein sequence ID" value="SLN36726.1"/>
    <property type="molecule type" value="Genomic_DNA"/>
</dbReference>
<proteinExistence type="predicted"/>
<dbReference type="Proteomes" id="UP000193870">
    <property type="component" value="Unassembled WGS sequence"/>
</dbReference>
<dbReference type="AlphaFoldDB" id="A0A1Y5SCU9"/>
<organism evidence="1 2">
    <name type="scientific">Palleronia marisminoris</name>
    <dbReference type="NCBI Taxonomy" id="315423"/>
    <lineage>
        <taxon>Bacteria</taxon>
        <taxon>Pseudomonadati</taxon>
        <taxon>Pseudomonadota</taxon>
        <taxon>Alphaproteobacteria</taxon>
        <taxon>Rhodobacterales</taxon>
        <taxon>Roseobacteraceae</taxon>
        <taxon>Palleronia</taxon>
    </lineage>
</organism>
<dbReference type="RefSeq" id="WP_175484594.1">
    <property type="nucleotide sequence ID" value="NZ_FOPF01000003.1"/>
</dbReference>
<evidence type="ECO:0000313" key="1">
    <source>
        <dbReference type="EMBL" id="SLN36726.1"/>
    </source>
</evidence>
<reference evidence="1 2" key="1">
    <citation type="submission" date="2017-03" db="EMBL/GenBank/DDBJ databases">
        <authorList>
            <person name="Afonso C.L."/>
            <person name="Miller P.J."/>
            <person name="Scott M.A."/>
            <person name="Spackman E."/>
            <person name="Goraichik I."/>
            <person name="Dimitrov K.M."/>
            <person name="Suarez D.L."/>
            <person name="Swayne D.E."/>
        </authorList>
    </citation>
    <scope>NUCLEOTIDE SEQUENCE [LARGE SCALE GENOMIC DNA]</scope>
    <source>
        <strain evidence="1 2">CECT 7066</strain>
    </source>
</reference>
<dbReference type="STRING" id="315423.SAMN04488020_103279"/>
<accession>A0A1Y5SCU9</accession>
<gene>
    <name evidence="1" type="ORF">PAM7066_01561</name>
</gene>
<evidence type="ECO:0000313" key="2">
    <source>
        <dbReference type="Proteomes" id="UP000193870"/>
    </source>
</evidence>
<sequence>MRVVRGWAARGGRRVCGHQSDAELTLRRHSGHEHSYYLVSTCMAEHVAWHDERSG</sequence>
<name>A0A1Y5SCU9_9RHOB</name>
<protein>
    <submittedName>
        <fullName evidence="1">Uncharacterized protein</fullName>
    </submittedName>
</protein>
<keyword evidence="2" id="KW-1185">Reference proteome</keyword>